<dbReference type="InterPro" id="IPR006675">
    <property type="entry name" value="HDIG_dom"/>
</dbReference>
<dbReference type="Proteomes" id="UP000005388">
    <property type="component" value="Unassembled WGS sequence"/>
</dbReference>
<keyword evidence="3" id="KW-0547">Nucleotide-binding</keyword>
<dbReference type="eggNOG" id="COG1713">
    <property type="taxonomic scope" value="Bacteria"/>
</dbReference>
<dbReference type="PANTHER" id="PTHR35795:SF1">
    <property type="entry name" value="BIS(5'-NUCLEOSYL)-TETRAPHOSPHATASE, SYMMETRICAL"/>
    <property type="match status" value="1"/>
</dbReference>
<dbReference type="EC" id="3.6.1.41" evidence="1"/>
<dbReference type="NCBIfam" id="TIGR00488">
    <property type="entry name" value="bis(5'-nucleosyl)-tetraphosphatase (symmetrical) YqeK"/>
    <property type="match status" value="1"/>
</dbReference>
<reference evidence="8 9" key="1">
    <citation type="journal article" date="2014" name="Int. J. Syst. Evol. Microbiol.">
        <title>Phylogenomics and the dynamic genome evolution of the genus Streptococcus.</title>
        <authorList>
            <consortium name="The Broad Institute Genome Sequencing Platform"/>
            <person name="Richards V.P."/>
            <person name="Palmer S.R."/>
            <person name="Pavinski Bitar P.D."/>
            <person name="Qin X."/>
            <person name="Weinstock G.M."/>
            <person name="Highlander S.K."/>
            <person name="Town C.D."/>
            <person name="Burne R.A."/>
            <person name="Stanhope M.J."/>
        </authorList>
    </citation>
    <scope>NUCLEOTIDE SEQUENCE [LARGE SCALE GENOMIC DNA]</scope>
    <source>
        <strain evidence="8 9">2285-97</strain>
    </source>
</reference>
<dbReference type="InterPro" id="IPR003607">
    <property type="entry name" value="HD/PDEase_dom"/>
</dbReference>
<protein>
    <recommendedName>
        <fullName evidence="1">bis(5'-nucleosyl)-tetraphosphatase (symmetrical)</fullName>
        <ecNumber evidence="1">3.6.1.41</ecNumber>
    </recommendedName>
</protein>
<dbReference type="GO" id="GO:0000166">
    <property type="term" value="F:nucleotide binding"/>
    <property type="evidence" value="ECO:0007669"/>
    <property type="project" value="UniProtKB-KW"/>
</dbReference>
<dbReference type="SMART" id="SM00471">
    <property type="entry name" value="HDc"/>
    <property type="match status" value="1"/>
</dbReference>
<dbReference type="CDD" id="cd00077">
    <property type="entry name" value="HDc"/>
    <property type="match status" value="1"/>
</dbReference>
<feature type="domain" description="HD/PDEase" evidence="7">
    <location>
        <begin position="22"/>
        <end position="149"/>
    </location>
</feature>
<evidence type="ECO:0000256" key="6">
    <source>
        <dbReference type="ARBA" id="ARBA00049417"/>
    </source>
</evidence>
<dbReference type="AlphaFoldDB" id="G5KHN9"/>
<dbReference type="PANTHER" id="PTHR35795">
    <property type="entry name" value="SLR1885 PROTEIN"/>
    <property type="match status" value="1"/>
</dbReference>
<dbReference type="NCBIfam" id="TIGR00277">
    <property type="entry name" value="HDIG"/>
    <property type="match status" value="1"/>
</dbReference>
<evidence type="ECO:0000256" key="5">
    <source>
        <dbReference type="ARBA" id="ARBA00023004"/>
    </source>
</evidence>
<dbReference type="GO" id="GO:0046872">
    <property type="term" value="F:metal ion binding"/>
    <property type="evidence" value="ECO:0007669"/>
    <property type="project" value="UniProtKB-KW"/>
</dbReference>
<evidence type="ECO:0000256" key="4">
    <source>
        <dbReference type="ARBA" id="ARBA00022801"/>
    </source>
</evidence>
<evidence type="ECO:0000313" key="9">
    <source>
        <dbReference type="Proteomes" id="UP000005388"/>
    </source>
</evidence>
<evidence type="ECO:0000256" key="1">
    <source>
        <dbReference type="ARBA" id="ARBA00012506"/>
    </source>
</evidence>
<dbReference type="InterPro" id="IPR005249">
    <property type="entry name" value="YqeK"/>
</dbReference>
<name>G5KHN9_9STRE</name>
<dbReference type="GO" id="GO:0008803">
    <property type="term" value="F:bis(5'-nucleosyl)-tetraphosphatase (symmetrical) activity"/>
    <property type="evidence" value="ECO:0007669"/>
    <property type="project" value="UniProtKB-EC"/>
</dbReference>
<comment type="caution">
    <text evidence="8">The sequence shown here is derived from an EMBL/GenBank/DDBJ whole genome shotgun (WGS) entry which is preliminary data.</text>
</comment>
<dbReference type="InterPro" id="IPR006674">
    <property type="entry name" value="HD_domain"/>
</dbReference>
<evidence type="ECO:0000256" key="3">
    <source>
        <dbReference type="ARBA" id="ARBA00022741"/>
    </source>
</evidence>
<keyword evidence="2" id="KW-0479">Metal-binding</keyword>
<gene>
    <name evidence="8" type="ORF">STRUR_0252</name>
</gene>
<dbReference type="SUPFAM" id="SSF109604">
    <property type="entry name" value="HD-domain/PDEase-like"/>
    <property type="match status" value="1"/>
</dbReference>
<keyword evidence="9" id="KW-1185">Reference proteome</keyword>
<dbReference type="InterPro" id="IPR051094">
    <property type="entry name" value="Diverse_Catalytic_Enzymes"/>
</dbReference>
<dbReference type="Gene3D" id="1.10.3210.10">
    <property type="entry name" value="Hypothetical protein af1432"/>
    <property type="match status" value="1"/>
</dbReference>
<comment type="catalytic activity">
    <reaction evidence="6">
        <text>P(1),P(4)-bis(5'-adenosyl) tetraphosphate + H2O = 2 ADP + 2 H(+)</text>
        <dbReference type="Rhea" id="RHEA:24252"/>
        <dbReference type="ChEBI" id="CHEBI:15377"/>
        <dbReference type="ChEBI" id="CHEBI:15378"/>
        <dbReference type="ChEBI" id="CHEBI:58141"/>
        <dbReference type="ChEBI" id="CHEBI:456216"/>
        <dbReference type="EC" id="3.6.1.41"/>
    </reaction>
</comment>
<keyword evidence="5" id="KW-0408">Iron</keyword>
<dbReference type="EMBL" id="AEUZ02000001">
    <property type="protein sequence ID" value="EHJ57235.1"/>
    <property type="molecule type" value="Genomic_DNA"/>
</dbReference>
<sequence>MNYENYLGMNREALLEKIASNMSEKRFKHVLGVEKAAISLANQYGADTEKASIAALLHDYAKEMSDERFISLIDQYQLDPDLKNWNNNVWHGMVGIYQIKEDFGLNDKDILRAIEIHTVGAKEMTLLDKVIYVADYIEEGRAFPIVSEARKIAKESLDKAVAFETVHTVTFLAQKCQTIYPQTIDTYNAFVGFMKE</sequence>
<dbReference type="RefSeq" id="WP_006739954.1">
    <property type="nucleotide sequence ID" value="NZ_AEUZ02000001.1"/>
</dbReference>
<accession>G5KHN9</accession>
<evidence type="ECO:0000313" key="8">
    <source>
        <dbReference type="EMBL" id="EHJ57235.1"/>
    </source>
</evidence>
<proteinExistence type="predicted"/>
<evidence type="ECO:0000256" key="2">
    <source>
        <dbReference type="ARBA" id="ARBA00022723"/>
    </source>
</evidence>
<dbReference type="Pfam" id="PF01966">
    <property type="entry name" value="HD"/>
    <property type="match status" value="1"/>
</dbReference>
<organism evidence="8 9">
    <name type="scientific">Streptococcus urinalis 2285-97</name>
    <dbReference type="NCBI Taxonomy" id="764291"/>
    <lineage>
        <taxon>Bacteria</taxon>
        <taxon>Bacillati</taxon>
        <taxon>Bacillota</taxon>
        <taxon>Bacilli</taxon>
        <taxon>Lactobacillales</taxon>
        <taxon>Streptococcaceae</taxon>
        <taxon>Streptococcus</taxon>
    </lineage>
</organism>
<dbReference type="STRING" id="764291.STRUR_0252"/>
<keyword evidence="4 8" id="KW-0378">Hydrolase</keyword>
<evidence type="ECO:0000259" key="7">
    <source>
        <dbReference type="SMART" id="SM00471"/>
    </source>
</evidence>